<proteinExistence type="inferred from homology"/>
<dbReference type="InterPro" id="IPR053927">
    <property type="entry name" value="FlgK_helical"/>
</dbReference>
<keyword evidence="6 7" id="KW-0975">Bacterial flagellum</keyword>
<evidence type="ECO:0000259" key="8">
    <source>
        <dbReference type="Pfam" id="PF00460"/>
    </source>
</evidence>
<protein>
    <recommendedName>
        <fullName evidence="4 7">Flagellar hook-associated protein 1</fullName>
        <shortName evidence="7">HAP1</shortName>
    </recommendedName>
</protein>
<dbReference type="PANTHER" id="PTHR30033:SF1">
    <property type="entry name" value="FLAGELLAR HOOK-ASSOCIATED PROTEIN 1"/>
    <property type="match status" value="1"/>
</dbReference>
<feature type="domain" description="Flagellar basal body rod protein N-terminal" evidence="8">
    <location>
        <begin position="11"/>
        <end position="38"/>
    </location>
</feature>
<dbReference type="Proteomes" id="UP001224122">
    <property type="component" value="Unassembled WGS sequence"/>
</dbReference>
<dbReference type="SUPFAM" id="SSF64518">
    <property type="entry name" value="Phase 1 flagellin"/>
    <property type="match status" value="1"/>
</dbReference>
<reference evidence="11 12" key="1">
    <citation type="submission" date="2023-07" db="EMBL/GenBank/DDBJ databases">
        <title>Genomic Encyclopedia of Type Strains, Phase IV (KMG-IV): sequencing the most valuable type-strain genomes for metagenomic binning, comparative biology and taxonomic classification.</title>
        <authorList>
            <person name="Goeker M."/>
        </authorList>
    </citation>
    <scope>NUCLEOTIDE SEQUENCE [LARGE SCALE GENOMIC DNA]</scope>
    <source>
        <strain evidence="11 12">DSM 27594</strain>
    </source>
</reference>
<dbReference type="Pfam" id="PF00460">
    <property type="entry name" value="Flg_bb_rod"/>
    <property type="match status" value="1"/>
</dbReference>
<dbReference type="PRINTS" id="PR01005">
    <property type="entry name" value="FLGHOOKAP1"/>
</dbReference>
<sequence>MSSTFHGLELGKRALFAQQAALNTTGQNIANSNTAGYTRQRAEMQATPAMPYPGINTDVSPAQLGTGVEVNKLVRLREDYLDVQFRGQNKDLGYYEAKSDTYTKIEELLKEPSDTGIASTMDQFWQSLQELSKNPDSAATRAVVRQRGVAVTESFQYVNDSLNQMKTDLNNVISVNVSDVNSLAKQIGDVNDQISRLVPNNYQPNDLYDKRDLLIDQLSKLVNVDTKPSDNGMVDIFVSGQALVQGKTANTVTYLQNGGSNQISIDAGQNPSTTGNNPVSLQSGELLGRIEAATKIIPDLQNSINQLADGFVNQVNTIHQQGWNLDDISNSTNNPAVTTEKLPFFTQNAGNWVVNPEIMQSLNKIAAATQASVGDGTNAQAIANIGTAIINFNNSNSTVDDYYRNIIGQLGVDSQQAQRMQDNTQSIVNQVDNRRQSVSGVSLDEEMSNMIRFQQAYNAAARVVTVMDEVLDKVINGMGAGH</sequence>
<evidence type="ECO:0000259" key="10">
    <source>
        <dbReference type="Pfam" id="PF22638"/>
    </source>
</evidence>
<feature type="domain" description="Flagellar hook-associated protein FlgK helical" evidence="10">
    <location>
        <begin position="103"/>
        <end position="327"/>
    </location>
</feature>
<keyword evidence="5 7" id="KW-0964">Secreted</keyword>
<dbReference type="InterPro" id="IPR001444">
    <property type="entry name" value="Flag_bb_rod_N"/>
</dbReference>
<keyword evidence="11" id="KW-0969">Cilium</keyword>
<dbReference type="NCBIfam" id="TIGR02492">
    <property type="entry name" value="flgK_ends"/>
    <property type="match status" value="1"/>
</dbReference>
<accession>A0ABT9XVG5</accession>
<dbReference type="RefSeq" id="WP_307408606.1">
    <property type="nucleotide sequence ID" value="NZ_JAUSTW010000004.1"/>
</dbReference>
<keyword evidence="11" id="KW-0282">Flagellum</keyword>
<dbReference type="Pfam" id="PF22638">
    <property type="entry name" value="FlgK_D1"/>
    <property type="match status" value="1"/>
</dbReference>
<evidence type="ECO:0000256" key="7">
    <source>
        <dbReference type="RuleBase" id="RU362065"/>
    </source>
</evidence>
<organism evidence="11 12">
    <name type="scientific">Neobacillus ginsengisoli</name>
    <dbReference type="NCBI Taxonomy" id="904295"/>
    <lineage>
        <taxon>Bacteria</taxon>
        <taxon>Bacillati</taxon>
        <taxon>Bacillota</taxon>
        <taxon>Bacilli</taxon>
        <taxon>Bacillales</taxon>
        <taxon>Bacillaceae</taxon>
        <taxon>Neobacillus</taxon>
    </lineage>
</organism>
<feature type="domain" description="Flagellar basal-body/hook protein C-terminal" evidence="9">
    <location>
        <begin position="438"/>
        <end position="476"/>
    </location>
</feature>
<comment type="similarity">
    <text evidence="3 7">Belongs to the flagella basal body rod proteins family.</text>
</comment>
<evidence type="ECO:0000313" key="11">
    <source>
        <dbReference type="EMBL" id="MDQ0199566.1"/>
    </source>
</evidence>
<evidence type="ECO:0000256" key="5">
    <source>
        <dbReference type="ARBA" id="ARBA00022525"/>
    </source>
</evidence>
<keyword evidence="11" id="KW-0966">Cell projection</keyword>
<comment type="subcellular location">
    <subcellularLocation>
        <location evidence="1 7">Bacterial flagellum</location>
    </subcellularLocation>
    <subcellularLocation>
        <location evidence="2 7">Secreted</location>
    </subcellularLocation>
</comment>
<evidence type="ECO:0000256" key="2">
    <source>
        <dbReference type="ARBA" id="ARBA00004613"/>
    </source>
</evidence>
<evidence type="ECO:0000313" key="12">
    <source>
        <dbReference type="Proteomes" id="UP001224122"/>
    </source>
</evidence>
<dbReference type="PANTHER" id="PTHR30033">
    <property type="entry name" value="FLAGELLAR HOOK-ASSOCIATED PROTEIN 1"/>
    <property type="match status" value="1"/>
</dbReference>
<comment type="caution">
    <text evidence="11">The sequence shown here is derived from an EMBL/GenBank/DDBJ whole genome shotgun (WGS) entry which is preliminary data.</text>
</comment>
<keyword evidence="12" id="KW-1185">Reference proteome</keyword>
<evidence type="ECO:0000256" key="4">
    <source>
        <dbReference type="ARBA" id="ARBA00016244"/>
    </source>
</evidence>
<evidence type="ECO:0000256" key="1">
    <source>
        <dbReference type="ARBA" id="ARBA00004365"/>
    </source>
</evidence>
<evidence type="ECO:0000256" key="3">
    <source>
        <dbReference type="ARBA" id="ARBA00009677"/>
    </source>
</evidence>
<dbReference type="InterPro" id="IPR010930">
    <property type="entry name" value="Flg_bb/hook_C_dom"/>
</dbReference>
<evidence type="ECO:0000259" key="9">
    <source>
        <dbReference type="Pfam" id="PF06429"/>
    </source>
</evidence>
<dbReference type="EMBL" id="JAUSTW010000004">
    <property type="protein sequence ID" value="MDQ0199566.1"/>
    <property type="molecule type" value="Genomic_DNA"/>
</dbReference>
<evidence type="ECO:0000256" key="6">
    <source>
        <dbReference type="ARBA" id="ARBA00023143"/>
    </source>
</evidence>
<dbReference type="Pfam" id="PF06429">
    <property type="entry name" value="Flg_bbr_C"/>
    <property type="match status" value="1"/>
</dbReference>
<name>A0ABT9XVG5_9BACI</name>
<dbReference type="InterPro" id="IPR002371">
    <property type="entry name" value="FlgK"/>
</dbReference>
<gene>
    <name evidence="7" type="primary">flgK</name>
    <name evidence="11" type="ORF">J2S10_002748</name>
</gene>